<reference evidence="1 2" key="1">
    <citation type="submission" date="2024-09" db="EMBL/GenBank/DDBJ databases">
        <title>Taxonomic and Genotyping Characterization of Leptospira Strains isolated from Multiple Sources in Colombia highlights the importance of intermediate species.</title>
        <authorList>
            <person name="Torres Higuera L."/>
            <person name="Rojas Tapias D."/>
            <person name="Jimenez Velasquez S."/>
            <person name="Renjifo Ibanez C."/>
        </authorList>
    </citation>
    <scope>NUCLEOTIDE SEQUENCE [LARGE SCALE GENOMIC DNA]</scope>
    <source>
        <strain evidence="1 2">Lep080</strain>
    </source>
</reference>
<name>A0ABV5BT72_9LEPT</name>
<evidence type="ECO:0000313" key="1">
    <source>
        <dbReference type="EMBL" id="MFB5738222.1"/>
    </source>
</evidence>
<accession>A0ABV5BT72</accession>
<keyword evidence="2" id="KW-1185">Reference proteome</keyword>
<comment type="caution">
    <text evidence="1">The sequence shown here is derived from an EMBL/GenBank/DDBJ whole genome shotgun (WGS) entry which is preliminary data.</text>
</comment>
<dbReference type="EMBL" id="JBHILJ010000012">
    <property type="protein sequence ID" value="MFB5738222.1"/>
    <property type="molecule type" value="Genomic_DNA"/>
</dbReference>
<gene>
    <name evidence="1" type="ORF">ACE5IX_17015</name>
</gene>
<organism evidence="1 2">
    <name type="scientific">Leptospira wolffii</name>
    <dbReference type="NCBI Taxonomy" id="409998"/>
    <lineage>
        <taxon>Bacteria</taxon>
        <taxon>Pseudomonadati</taxon>
        <taxon>Spirochaetota</taxon>
        <taxon>Spirochaetia</taxon>
        <taxon>Leptospirales</taxon>
        <taxon>Leptospiraceae</taxon>
        <taxon>Leptospira</taxon>
    </lineage>
</organism>
<dbReference type="RefSeq" id="WP_375517594.1">
    <property type="nucleotide sequence ID" value="NZ_JBHILI010000011.1"/>
</dbReference>
<dbReference type="Proteomes" id="UP001580391">
    <property type="component" value="Unassembled WGS sequence"/>
</dbReference>
<evidence type="ECO:0000313" key="2">
    <source>
        <dbReference type="Proteomes" id="UP001580391"/>
    </source>
</evidence>
<sequence>MHKVNLQEYLFIDCLLVDFILSPTASDLMIIVESYYSEVSNNIRKKGLLKVTFKDLIEIKIRKTNEFDYDLGLPYDRKGNHVKANEISAMDIFAVDGTNILTGKLSSDMLHVEVEFGSLQVEELGEILYN</sequence>
<proteinExistence type="predicted"/>
<protein>
    <submittedName>
        <fullName evidence="1">Uncharacterized protein</fullName>
    </submittedName>
</protein>